<dbReference type="SMART" id="SM00710">
    <property type="entry name" value="PbH1"/>
    <property type="match status" value="6"/>
</dbReference>
<keyword evidence="3 15" id="KW-0645">Protease</keyword>
<feature type="domain" description="Peptidase M4" evidence="12">
    <location>
        <begin position="227"/>
        <end position="395"/>
    </location>
</feature>
<evidence type="ECO:0000256" key="7">
    <source>
        <dbReference type="ARBA" id="ARBA00022801"/>
    </source>
</evidence>
<dbReference type="InterPro" id="IPR011096">
    <property type="entry name" value="FTP_domain"/>
</dbReference>
<dbReference type="Gene3D" id="3.80.10.10">
    <property type="entry name" value="Ribonuclease Inhibitor"/>
    <property type="match status" value="4"/>
</dbReference>
<name>A0A2T6C5E7_9FLAO</name>
<keyword evidence="4" id="KW-0479">Metal-binding</keyword>
<dbReference type="Gene3D" id="3.10.170.10">
    <property type="match status" value="1"/>
</dbReference>
<feature type="signal peptide" evidence="11">
    <location>
        <begin position="1"/>
        <end position="19"/>
    </location>
</feature>
<evidence type="ECO:0000256" key="8">
    <source>
        <dbReference type="ARBA" id="ARBA00022833"/>
    </source>
</evidence>
<dbReference type="InterPro" id="IPR001611">
    <property type="entry name" value="Leu-rich_rpt"/>
</dbReference>
<evidence type="ECO:0000256" key="6">
    <source>
        <dbReference type="ARBA" id="ARBA00022737"/>
    </source>
</evidence>
<dbReference type="EMBL" id="QBKT01000001">
    <property type="protein sequence ID" value="PTX63516.1"/>
    <property type="molecule type" value="Genomic_DNA"/>
</dbReference>
<evidence type="ECO:0000256" key="4">
    <source>
        <dbReference type="ARBA" id="ARBA00022723"/>
    </source>
</evidence>
<dbReference type="PANTHER" id="PTHR33794:SF1">
    <property type="entry name" value="BACILLOLYSIN"/>
    <property type="match status" value="1"/>
</dbReference>
<keyword evidence="7" id="KW-0378">Hydrolase</keyword>
<dbReference type="PROSITE" id="PS51450">
    <property type="entry name" value="LRR"/>
    <property type="match status" value="1"/>
</dbReference>
<keyword evidence="5 11" id="KW-0732">Signal</keyword>
<feature type="domain" description="Peptidase M4 C-terminal" evidence="13">
    <location>
        <begin position="398"/>
        <end position="574"/>
    </location>
</feature>
<keyword evidence="16" id="KW-1185">Reference proteome</keyword>
<keyword evidence="6" id="KW-0677">Repeat</keyword>
<dbReference type="GO" id="GO:0004222">
    <property type="term" value="F:metalloendopeptidase activity"/>
    <property type="evidence" value="ECO:0007669"/>
    <property type="project" value="InterPro"/>
</dbReference>
<dbReference type="SUPFAM" id="SSF55486">
    <property type="entry name" value="Metalloproteases ('zincins'), catalytic domain"/>
    <property type="match status" value="1"/>
</dbReference>
<evidence type="ECO:0000259" key="13">
    <source>
        <dbReference type="Pfam" id="PF02868"/>
    </source>
</evidence>
<evidence type="ECO:0000256" key="2">
    <source>
        <dbReference type="ARBA" id="ARBA00022614"/>
    </source>
</evidence>
<dbReference type="Pfam" id="PF01447">
    <property type="entry name" value="Peptidase_M4"/>
    <property type="match status" value="1"/>
</dbReference>
<protein>
    <submittedName>
        <fullName evidence="15">Zn-dependent metalloprotease</fullName>
    </submittedName>
</protein>
<dbReference type="GO" id="GO:0046872">
    <property type="term" value="F:metal ion binding"/>
    <property type="evidence" value="ECO:0007669"/>
    <property type="project" value="UniProtKB-KW"/>
</dbReference>
<dbReference type="Pfam" id="PF07504">
    <property type="entry name" value="FTP"/>
    <property type="match status" value="1"/>
</dbReference>
<dbReference type="InterPro" id="IPR003591">
    <property type="entry name" value="Leu-rich_rpt_typical-subtyp"/>
</dbReference>
<evidence type="ECO:0000259" key="12">
    <source>
        <dbReference type="Pfam" id="PF01447"/>
    </source>
</evidence>
<dbReference type="PRINTS" id="PR00730">
    <property type="entry name" value="THERMOLYSIN"/>
</dbReference>
<dbReference type="Pfam" id="PF02868">
    <property type="entry name" value="Peptidase_M4_C"/>
    <property type="match status" value="1"/>
</dbReference>
<dbReference type="Gene3D" id="1.10.390.10">
    <property type="entry name" value="Neutral Protease Domain 2"/>
    <property type="match status" value="1"/>
</dbReference>
<dbReference type="OrthoDB" id="3179827at2"/>
<dbReference type="InterPro" id="IPR001570">
    <property type="entry name" value="Peptidase_M4_C_domain"/>
</dbReference>
<feature type="chain" id="PRO_5015779230" evidence="11">
    <location>
        <begin position="20"/>
        <end position="1892"/>
    </location>
</feature>
<dbReference type="SUPFAM" id="SSF52058">
    <property type="entry name" value="L domain-like"/>
    <property type="match status" value="4"/>
</dbReference>
<dbReference type="InterPro" id="IPR013856">
    <property type="entry name" value="Peptidase_M4_domain"/>
</dbReference>
<feature type="domain" description="FTP" evidence="14">
    <location>
        <begin position="56"/>
        <end position="104"/>
    </location>
</feature>
<feature type="active site" evidence="10">
    <location>
        <position position="388"/>
    </location>
</feature>
<evidence type="ECO:0000256" key="10">
    <source>
        <dbReference type="PIRSR" id="PIRSR623612-1"/>
    </source>
</evidence>
<proteinExistence type="inferred from homology"/>
<dbReference type="GO" id="GO:0006508">
    <property type="term" value="P:proteolysis"/>
    <property type="evidence" value="ECO:0007669"/>
    <property type="project" value="UniProtKB-KW"/>
</dbReference>
<dbReference type="InterPro" id="IPR050728">
    <property type="entry name" value="Zinc_Metalloprotease_M4"/>
</dbReference>
<dbReference type="Proteomes" id="UP000244090">
    <property type="component" value="Unassembled WGS sequence"/>
</dbReference>
<reference evidence="15 16" key="1">
    <citation type="submission" date="2018-04" db="EMBL/GenBank/DDBJ databases">
        <title>Genomic Encyclopedia of Archaeal and Bacterial Type Strains, Phase II (KMG-II): from individual species to whole genera.</title>
        <authorList>
            <person name="Goeker M."/>
        </authorList>
    </citation>
    <scope>NUCLEOTIDE SEQUENCE [LARGE SCALE GENOMIC DNA]</scope>
    <source>
        <strain evidence="15 16">DSM 25731</strain>
    </source>
</reference>
<dbReference type="Gene3D" id="3.10.450.490">
    <property type="match status" value="1"/>
</dbReference>
<dbReference type="InterPro" id="IPR006626">
    <property type="entry name" value="PbH1"/>
</dbReference>
<evidence type="ECO:0000256" key="1">
    <source>
        <dbReference type="ARBA" id="ARBA00009388"/>
    </source>
</evidence>
<comment type="caution">
    <text evidence="15">The sequence shown here is derived from an EMBL/GenBank/DDBJ whole genome shotgun (WGS) entry which is preliminary data.</text>
</comment>
<accession>A0A2T6C5E7</accession>
<dbReference type="InterPro" id="IPR032675">
    <property type="entry name" value="LRR_dom_sf"/>
</dbReference>
<dbReference type="InterPro" id="IPR023612">
    <property type="entry name" value="Peptidase_M4"/>
</dbReference>
<organism evidence="15 16">
    <name type="scientific">Kordia periserrulae</name>
    <dbReference type="NCBI Taxonomy" id="701523"/>
    <lineage>
        <taxon>Bacteria</taxon>
        <taxon>Pseudomonadati</taxon>
        <taxon>Bacteroidota</taxon>
        <taxon>Flavobacteriia</taxon>
        <taxon>Flavobacteriales</taxon>
        <taxon>Flavobacteriaceae</taxon>
        <taxon>Kordia</taxon>
    </lineage>
</organism>
<gene>
    <name evidence="15" type="ORF">C8N46_101116</name>
</gene>
<dbReference type="RefSeq" id="WP_108112916.1">
    <property type="nucleotide sequence ID" value="NZ_QBKT01000001.1"/>
</dbReference>
<dbReference type="PANTHER" id="PTHR33794">
    <property type="entry name" value="BACILLOLYSIN"/>
    <property type="match status" value="1"/>
</dbReference>
<comment type="similarity">
    <text evidence="1">Belongs to the peptidase M4 family.</text>
</comment>
<sequence>MKNSILLTLVCLIFSNATAQDGSFGKIPLTKVSASQQKSTPLSILFNDLQPVSGTEFRLKHSNKDAANNVHLTYQQYYNGVKVELGVIKVHQQNGQTISYNGAYFPVRSLSTSAFLPKSQLETTAKQFLKTQNIFWFSGTELATNVIPNPEKVIIPNRKAGTIHMAYALNVGTSNPELQMGTLYVDATSGKVLRYKNRLFQCFEEENHSSFSTDEEHTHTSIPFASGTAATVYSGSQTFDTELDNSNYILEDFSRATGTNWNLSTQGLGYKTGIFTVDLRNSTDLQSTLYDFTDADNNWTAAEMSSNEDQYALDTQWGTELVYDYWKNVHGRNSYEGSNASILSIMHYGSNYNNAAWGALSDNVGYMIYGDGSGAYTPFTSLDVVSHEIGHGVTNSTASLDYELESGALNESLSDIWAMVIENYANTNNGLSKDFSLINEENGGGAIRSMSSPNTYGQPDTYGGTFWTDVSSCTPSSANDYCGVHTNSGVLNYWFWLLSQGGTGTNDLGDSFSVTAIGMDDAAAIVWQMQNNYLTATSDYADARTAAIQAAIDLYGECSAQEQQVTNAFYAVGVGNAFSKLTATVTSNPSDERICETTAASFTAAGNDYTGLQWQVNDGNGWVDLSDDSTYSDTNQLTMNISNAPFSLNGYEYRIAFQSDCGETYSNAAILTVMEYPDATITTQDAVCDTDSGEITFAFPDNDARTNIEFSIDGGSTYPYNYSDNTGSGTVTGLAAGTYDVFVRWGNDECAVDMGQYTIVNLCYTAIPDANFEAALDALGYDDISGDGQVPTYLIETLTSLDVSNKNISDITGIEDFTSLQTLDISDNTMSAIDISTNISLTSLSAQDNNLTAIDVSNNTNLVTLGIARNSITSLDVSNNTQLSELYGASNSITSVDLSNNPNLTIVGLNPNALTSLNVQNGNNTAITTFAINGNPNLTCVLVDDAAYSTTNWTIVDSQTFFNEVICYEEYTTIPDANFEAALDALGYDDISGDGQVPTALIEVLTSLNVSSSGITDLTGIEDFTALESLIVSSNSLTTINTSTLVNLDQIWATGNDLTSLDFSTNVLLDDIRVENNELTSIDLSNQPNLQILQINVNSLTALDVSNNPLLVRLRLNSNSVTSLDLTNNTVLNEFRANDNGMTDLNVQNGNNSNISTFTVTANNLTCILVDDAAYSTTNWTSIDSGVVFSEVYCGNYTAIPDSNFEAALETLGYDDISGDGQVPTNLIDTITFLSVDDNAIADLTGIEDFVSLESLNIGNNLLTNLDVSNQTNLKSLDLNNNQIASLDISANTQLEYLRIDFNNFTTIDISNNLLLETFIFNNNGFTELDVSNHPNIIEFNANYNDLSSLNFKNGNNTNVTQFTAISNPNLECVLVDDATYSTTNWTNIDAQTSFNDAFCYTEYTLIPDANFEAALEALGYDNISGDGQVPTLLIESITSLNVNNQNIADATGLEDFTALQELFIRGNNLSSLDISNLINLEKIWALNNSLTSLDMTNNPLLEDVRIEYNNITSLDFSNQPNLSILQIDNNLLTELDVSNNPAITRLRAENNFITSLDLSNLSVLNELRVSNNVLTSLNVQNGNNTNISTFSVNSNDLYCILVDDVDYSTTNWTNIDADVSFTETSCDYVIVDIDVFLQGALLNPNTGEESLMRDDLRAGSLLNTTSPYSDSITVPQSITLTDNGSDSMVDWVWVELRHKSIDTLFIAGQSAVLQRDGDVVANTDDLATPLTFDGVAPDDYYVVVKHRNHLAIMTSSPISLKNGATTINFTDATNEITYGSNAQTTFGMPTDTFAMWSGNTNEDSVVQYSGTDPDTPTILSEVLNDSGNFLNFPTYAINGYNVNDIDLDGTVQYSGTDPDTPFILQNVLAHPSNFLNFSTYQIEEQLPENND</sequence>
<evidence type="ECO:0000313" key="16">
    <source>
        <dbReference type="Proteomes" id="UP000244090"/>
    </source>
</evidence>
<keyword evidence="8" id="KW-0862">Zinc</keyword>
<feature type="active site" description="Proton donor" evidence="10">
    <location>
        <position position="485"/>
    </location>
</feature>
<evidence type="ECO:0000313" key="15">
    <source>
        <dbReference type="EMBL" id="PTX63516.1"/>
    </source>
</evidence>
<dbReference type="CDD" id="cd09597">
    <property type="entry name" value="M4_TLP"/>
    <property type="match status" value="1"/>
</dbReference>
<keyword evidence="2" id="KW-0433">Leucine-rich repeat</keyword>
<evidence type="ECO:0000256" key="11">
    <source>
        <dbReference type="SAM" id="SignalP"/>
    </source>
</evidence>
<evidence type="ECO:0000256" key="9">
    <source>
        <dbReference type="ARBA" id="ARBA00023049"/>
    </source>
</evidence>
<keyword evidence="9 15" id="KW-0482">Metalloprotease</keyword>
<evidence type="ECO:0000256" key="3">
    <source>
        <dbReference type="ARBA" id="ARBA00022670"/>
    </source>
</evidence>
<evidence type="ECO:0000256" key="5">
    <source>
        <dbReference type="ARBA" id="ARBA00022729"/>
    </source>
</evidence>
<dbReference type="SMART" id="SM00369">
    <property type="entry name" value="LRR_TYP"/>
    <property type="match status" value="6"/>
</dbReference>
<evidence type="ECO:0000259" key="14">
    <source>
        <dbReference type="Pfam" id="PF07504"/>
    </source>
</evidence>
<dbReference type="InterPro" id="IPR027268">
    <property type="entry name" value="Peptidase_M4/M1_CTD_sf"/>
</dbReference>